<organism evidence="2 3">
    <name type="scientific">Leptidea sinapis</name>
    <dbReference type="NCBI Taxonomy" id="189913"/>
    <lineage>
        <taxon>Eukaryota</taxon>
        <taxon>Metazoa</taxon>
        <taxon>Ecdysozoa</taxon>
        <taxon>Arthropoda</taxon>
        <taxon>Hexapoda</taxon>
        <taxon>Insecta</taxon>
        <taxon>Pterygota</taxon>
        <taxon>Neoptera</taxon>
        <taxon>Endopterygota</taxon>
        <taxon>Lepidoptera</taxon>
        <taxon>Glossata</taxon>
        <taxon>Ditrysia</taxon>
        <taxon>Papilionoidea</taxon>
        <taxon>Pieridae</taxon>
        <taxon>Dismorphiinae</taxon>
        <taxon>Leptidea</taxon>
    </lineage>
</organism>
<accession>A0A5E4QM11</accession>
<dbReference type="InterPro" id="IPR039893">
    <property type="entry name" value="CEP120-like"/>
</dbReference>
<dbReference type="Pfam" id="PF12416">
    <property type="entry name" value="DUF3668"/>
    <property type="match status" value="1"/>
</dbReference>
<dbReference type="GO" id="GO:0005815">
    <property type="term" value="C:microtubule organizing center"/>
    <property type="evidence" value="ECO:0007669"/>
    <property type="project" value="TreeGrafter"/>
</dbReference>
<keyword evidence="3" id="KW-1185">Reference proteome</keyword>
<dbReference type="InterPro" id="IPR035892">
    <property type="entry name" value="C2_domain_sf"/>
</dbReference>
<dbReference type="EMBL" id="FZQP02003734">
    <property type="protein sequence ID" value="VVC98698.1"/>
    <property type="molecule type" value="Genomic_DNA"/>
</dbReference>
<protein>
    <recommendedName>
        <fullName evidence="1">DUF3668 domain-containing protein</fullName>
    </recommendedName>
</protein>
<dbReference type="PANTHER" id="PTHR21574">
    <property type="entry name" value="CENTROSOMAL PROTEIN OF 120 KDA"/>
    <property type="match status" value="1"/>
</dbReference>
<evidence type="ECO:0000313" key="2">
    <source>
        <dbReference type="EMBL" id="VVC98698.1"/>
    </source>
</evidence>
<gene>
    <name evidence="2" type="ORF">LSINAPIS_LOCUS9733</name>
</gene>
<reference evidence="2 3" key="1">
    <citation type="submission" date="2017-07" db="EMBL/GenBank/DDBJ databases">
        <authorList>
            <person name="Talla V."/>
            <person name="Backstrom N."/>
        </authorList>
    </citation>
    <scope>NUCLEOTIDE SEQUENCE [LARGE SCALE GENOMIC DNA]</scope>
</reference>
<dbReference type="GO" id="GO:0010564">
    <property type="term" value="P:regulation of cell cycle process"/>
    <property type="evidence" value="ECO:0007669"/>
    <property type="project" value="TreeGrafter"/>
</dbReference>
<name>A0A5E4QM11_9NEOP</name>
<dbReference type="Gene3D" id="2.60.40.150">
    <property type="entry name" value="C2 domain"/>
    <property type="match status" value="1"/>
</dbReference>
<dbReference type="AlphaFoldDB" id="A0A5E4QM11"/>
<sequence>MDELRGPTIQIVLHVKEGLGFGFLRCPFIVSGSLNGYMLETDPAVPTHAPIFDAELVWEADKRRFRSLRVQNVPVKVEVYTTSTQGQKDKVGYLLLSLLGAQPCPANKFVDLLMSLTIEDRLSTPTPRNELRMFHSNESAYPSARTYRDQPDGKSMMLKLEEYISESKKVPSSAHLQPKLLCDEGLIQIGDGNHLFVLSLVIGSVENLDVIVPQQITESTFCHVNYSIFTHNITTDRVSVPAGGRSAHFNQRTSLRLRCDLAALAAYFHECCHLVAALCVRDLRFVAGFGDADRALVVHERCFVVGEPGPAAGAARRAYVDKPQLTARSATQLKVPDEKVEISARKEDMLSSARAGSCTELRASESTAYSNIHKRIGRFSVANQRDNRATEENVRLSHIQPGEAG</sequence>
<dbReference type="PANTHER" id="PTHR21574:SF0">
    <property type="entry name" value="CENTROSOMAL PROTEIN OF 120 KDA"/>
    <property type="match status" value="1"/>
</dbReference>
<dbReference type="Proteomes" id="UP000324832">
    <property type="component" value="Unassembled WGS sequence"/>
</dbReference>
<feature type="domain" description="DUF3668" evidence="1">
    <location>
        <begin position="176"/>
        <end position="282"/>
    </location>
</feature>
<dbReference type="InterPro" id="IPR022136">
    <property type="entry name" value="DUF3668"/>
</dbReference>
<evidence type="ECO:0000259" key="1">
    <source>
        <dbReference type="Pfam" id="PF12416"/>
    </source>
</evidence>
<evidence type="ECO:0000313" key="3">
    <source>
        <dbReference type="Proteomes" id="UP000324832"/>
    </source>
</evidence>
<proteinExistence type="predicted"/>